<dbReference type="GO" id="GO:0051539">
    <property type="term" value="F:4 iron, 4 sulfur cluster binding"/>
    <property type="evidence" value="ECO:0007669"/>
    <property type="project" value="TreeGrafter"/>
</dbReference>
<evidence type="ECO:0000313" key="6">
    <source>
        <dbReference type="EMBL" id="UZW75377.1"/>
    </source>
</evidence>
<reference evidence="6" key="1">
    <citation type="submission" date="2022-07" db="EMBL/GenBank/DDBJ databases">
        <title>Alkalimarinus sp. nov., isolated from gut of a Alitta virens.</title>
        <authorList>
            <person name="Yang A.I."/>
            <person name="Shin N.-R."/>
        </authorList>
    </citation>
    <scope>NUCLEOTIDE SEQUENCE</scope>
    <source>
        <strain evidence="6">FA028</strain>
    </source>
</reference>
<dbReference type="KEGG" id="asem:NNL22_01850"/>
<dbReference type="PANTHER" id="PTHR43011:SF1">
    <property type="entry name" value="IRON-SULFUR CLUSTER ASSEMBLY 2 HOMOLOG, MITOCHONDRIAL"/>
    <property type="match status" value="1"/>
</dbReference>
<dbReference type="GO" id="GO:0016226">
    <property type="term" value="P:iron-sulfur cluster assembly"/>
    <property type="evidence" value="ECO:0007669"/>
    <property type="project" value="UniProtKB-UniRule"/>
</dbReference>
<dbReference type="AlphaFoldDB" id="A0A9E8HJN5"/>
<dbReference type="InterPro" id="IPR016092">
    <property type="entry name" value="ATAP"/>
</dbReference>
<keyword evidence="1 4" id="KW-0479">Metal-binding</keyword>
<dbReference type="GO" id="GO:0051537">
    <property type="term" value="F:2 iron, 2 sulfur cluster binding"/>
    <property type="evidence" value="ECO:0007669"/>
    <property type="project" value="TreeGrafter"/>
</dbReference>
<dbReference type="FunFam" id="2.60.300.12:FF:000002">
    <property type="entry name" value="Iron-sulfur cluster insertion protein ErpA"/>
    <property type="match status" value="1"/>
</dbReference>
<feature type="domain" description="Core" evidence="5">
    <location>
        <begin position="13"/>
        <end position="112"/>
    </location>
</feature>
<dbReference type="GO" id="GO:0005506">
    <property type="term" value="F:iron ion binding"/>
    <property type="evidence" value="ECO:0007669"/>
    <property type="project" value="UniProtKB-UniRule"/>
</dbReference>
<dbReference type="InterPro" id="IPR000361">
    <property type="entry name" value="ATAP_core_dom"/>
</dbReference>
<evidence type="ECO:0000256" key="2">
    <source>
        <dbReference type="ARBA" id="ARBA00023004"/>
    </source>
</evidence>
<comment type="cofactor">
    <cofactor evidence="4">
        <name>iron-sulfur cluster</name>
        <dbReference type="ChEBI" id="CHEBI:30408"/>
    </cofactor>
    <text evidence="4">Binds 1 iron-sulfur cluster per subunit.</text>
</comment>
<sequence>MSVVESHMPELLVFTDAAASKVKNLIEEEGNPELKLRVFVTGGGCSGFQYGFTFDEAMADDDTAIEKDGVLLLVDPMSYQYLVGATVDYSEGLQGSQFVVNNPNASSTCGCGSSFSI</sequence>
<comment type="function">
    <text evidence="4">Required for insertion of 4Fe-4S clusters for at least IspG.</text>
</comment>
<evidence type="ECO:0000256" key="1">
    <source>
        <dbReference type="ARBA" id="ARBA00022723"/>
    </source>
</evidence>
<dbReference type="InterPro" id="IPR035903">
    <property type="entry name" value="HesB-like_dom_sf"/>
</dbReference>
<gene>
    <name evidence="4 6" type="primary">erpA</name>
    <name evidence="6" type="ORF">NNL22_01850</name>
</gene>
<dbReference type="SUPFAM" id="SSF89360">
    <property type="entry name" value="HesB-like domain"/>
    <property type="match status" value="1"/>
</dbReference>
<keyword evidence="7" id="KW-1185">Reference proteome</keyword>
<evidence type="ECO:0000313" key="7">
    <source>
        <dbReference type="Proteomes" id="UP001164472"/>
    </source>
</evidence>
<evidence type="ECO:0000256" key="4">
    <source>
        <dbReference type="HAMAP-Rule" id="MF_01380"/>
    </source>
</evidence>
<comment type="subunit">
    <text evidence="4">Homodimer.</text>
</comment>
<dbReference type="InterPro" id="IPR017870">
    <property type="entry name" value="FeS_cluster_insertion_CS"/>
</dbReference>
<protein>
    <recommendedName>
        <fullName evidence="4">Iron-sulfur cluster insertion protein ErpA</fullName>
    </recommendedName>
</protein>
<dbReference type="Gene3D" id="2.60.300.12">
    <property type="entry name" value="HesB-like domain"/>
    <property type="match status" value="1"/>
</dbReference>
<dbReference type="Pfam" id="PF01521">
    <property type="entry name" value="Fe-S_biosyn"/>
    <property type="match status" value="1"/>
</dbReference>
<dbReference type="PROSITE" id="PS01152">
    <property type="entry name" value="HESB"/>
    <property type="match status" value="1"/>
</dbReference>
<dbReference type="NCBIfam" id="NF010147">
    <property type="entry name" value="PRK13623.1"/>
    <property type="match status" value="1"/>
</dbReference>
<organism evidence="6 7">
    <name type="scientific">Alkalimarinus sediminis</name>
    <dbReference type="NCBI Taxonomy" id="1632866"/>
    <lineage>
        <taxon>Bacteria</taxon>
        <taxon>Pseudomonadati</taxon>
        <taxon>Pseudomonadota</taxon>
        <taxon>Gammaproteobacteria</taxon>
        <taxon>Alteromonadales</taxon>
        <taxon>Alteromonadaceae</taxon>
        <taxon>Alkalimarinus</taxon>
    </lineage>
</organism>
<feature type="binding site" evidence="4">
    <location>
        <position position="45"/>
    </location>
    <ligand>
        <name>iron-sulfur cluster</name>
        <dbReference type="ChEBI" id="CHEBI:30408"/>
    </ligand>
</feature>
<keyword evidence="3 4" id="KW-0411">Iron-sulfur</keyword>
<keyword evidence="2 4" id="KW-0408">Iron</keyword>
<proteinExistence type="inferred from homology"/>
<dbReference type="InterPro" id="IPR023063">
    <property type="entry name" value="ErpA_proteobact"/>
</dbReference>
<dbReference type="HAMAP" id="MF_01380">
    <property type="entry name" value="Fe_S_insert_ErpA"/>
    <property type="match status" value="1"/>
</dbReference>
<name>A0A9E8HJN5_9ALTE</name>
<accession>A0A9E8HJN5</accession>
<feature type="binding site" evidence="4">
    <location>
        <position position="111"/>
    </location>
    <ligand>
        <name>iron-sulfur cluster</name>
        <dbReference type="ChEBI" id="CHEBI:30408"/>
    </ligand>
</feature>
<dbReference type="NCBIfam" id="TIGR00049">
    <property type="entry name" value="iron-sulfur cluster assembly accessory protein"/>
    <property type="match status" value="1"/>
</dbReference>
<dbReference type="RefSeq" id="WP_251810708.1">
    <property type="nucleotide sequence ID" value="NZ_CP101527.1"/>
</dbReference>
<dbReference type="Proteomes" id="UP001164472">
    <property type="component" value="Chromosome"/>
</dbReference>
<dbReference type="PANTHER" id="PTHR43011">
    <property type="entry name" value="IRON-SULFUR CLUSTER ASSEMBLY 2 HOMOLOG, MITOCHONDRIAL"/>
    <property type="match status" value="1"/>
</dbReference>
<dbReference type="EMBL" id="CP101527">
    <property type="protein sequence ID" value="UZW75377.1"/>
    <property type="molecule type" value="Genomic_DNA"/>
</dbReference>
<evidence type="ECO:0000259" key="5">
    <source>
        <dbReference type="Pfam" id="PF01521"/>
    </source>
</evidence>
<evidence type="ECO:0000256" key="3">
    <source>
        <dbReference type="ARBA" id="ARBA00023014"/>
    </source>
</evidence>
<feature type="binding site" evidence="4">
    <location>
        <position position="109"/>
    </location>
    <ligand>
        <name>iron-sulfur cluster</name>
        <dbReference type="ChEBI" id="CHEBI:30408"/>
    </ligand>
</feature>
<comment type="similarity">
    <text evidence="4">Belongs to the HesB/IscA family.</text>
</comment>